<evidence type="ECO:0000313" key="3">
    <source>
        <dbReference type="EMBL" id="USD20135.1"/>
    </source>
</evidence>
<dbReference type="EMBL" id="CP092418">
    <property type="protein sequence ID" value="USD20135.1"/>
    <property type="molecule type" value="Genomic_DNA"/>
</dbReference>
<protein>
    <submittedName>
        <fullName evidence="3">VCBS repeat-containing protein</fullName>
    </submittedName>
</protein>
<evidence type="ECO:0000313" key="4">
    <source>
        <dbReference type="Proteomes" id="UP001055658"/>
    </source>
</evidence>
<evidence type="ECO:0000256" key="1">
    <source>
        <dbReference type="ARBA" id="ARBA00022729"/>
    </source>
</evidence>
<feature type="signal peptide" evidence="2">
    <location>
        <begin position="1"/>
        <end position="21"/>
    </location>
</feature>
<organism evidence="3 4">
    <name type="scientific">Microbulbifer variabilis</name>
    <dbReference type="NCBI Taxonomy" id="266805"/>
    <lineage>
        <taxon>Bacteria</taxon>
        <taxon>Pseudomonadati</taxon>
        <taxon>Pseudomonadota</taxon>
        <taxon>Gammaproteobacteria</taxon>
        <taxon>Cellvibrionales</taxon>
        <taxon>Microbulbiferaceae</taxon>
        <taxon>Microbulbifer</taxon>
    </lineage>
</organism>
<gene>
    <name evidence="3" type="ORF">MJO52_13715</name>
</gene>
<name>A0ABY4V890_9GAMM</name>
<reference evidence="3" key="1">
    <citation type="submission" date="2022-02" db="EMBL/GenBank/DDBJ databases">
        <title>Coral-associated bacteria.</title>
        <authorList>
            <person name="Tang K."/>
            <person name="Wang X."/>
        </authorList>
    </citation>
    <scope>NUCLEOTIDE SEQUENCE</scope>
    <source>
        <strain evidence="3">SCSIO 43006</strain>
    </source>
</reference>
<dbReference type="Gene3D" id="2.130.10.130">
    <property type="entry name" value="Integrin alpha, N-terminal"/>
    <property type="match status" value="1"/>
</dbReference>
<keyword evidence="1 2" id="KW-0732">Signal</keyword>
<proteinExistence type="predicted"/>
<dbReference type="Proteomes" id="UP001055658">
    <property type="component" value="Chromosome"/>
</dbReference>
<dbReference type="PANTHER" id="PTHR46580:SF4">
    <property type="entry name" value="ATP_GTP-BINDING PROTEIN"/>
    <property type="match status" value="1"/>
</dbReference>
<accession>A0ABY4V890</accession>
<dbReference type="SUPFAM" id="SSF69318">
    <property type="entry name" value="Integrin alpha N-terminal domain"/>
    <property type="match status" value="1"/>
</dbReference>
<sequence length="373" mass="39238">MNLDKYILLTLCFMSSALCSADTIKVENISYSASIIKVGAGQPAIAVTDLNSDGNQDVIIANNSDNNIVTYLSNGNGTLTLAGDFPAGDSPSGLSTSDINGDGNVDVVIANHETSYVTMLLGNGKGGFNPAPNSPLNVYVTPHPHAVRLNDLDGDNKVDLIVDNRNHEGLLVLKEHGNGDFKLPGKTIKVGGDPYRGFAIKDLNKDGHSDLVTPNQNDIGILINKSGKGSFSLSSLAQSEVPFSVEAADMNGDGNMDLLVANNRNIITIIPGDGSGSFLKKKQIEIQASNGAKQIATGDLNGDDVDDALVSSWSGEVLILIGGPTIKSIKFKNFNIPNPWGGTLLDLNKDGKSDFIVADGNSNLAAVYISRIE</sequence>
<keyword evidence="4" id="KW-1185">Reference proteome</keyword>
<feature type="chain" id="PRO_5047508659" evidence="2">
    <location>
        <begin position="22"/>
        <end position="373"/>
    </location>
</feature>
<evidence type="ECO:0000256" key="2">
    <source>
        <dbReference type="SAM" id="SignalP"/>
    </source>
</evidence>
<dbReference type="Gene3D" id="2.30.30.100">
    <property type="match status" value="2"/>
</dbReference>
<dbReference type="Pfam" id="PF13517">
    <property type="entry name" value="FG-GAP_3"/>
    <property type="match status" value="3"/>
</dbReference>
<dbReference type="InterPro" id="IPR028994">
    <property type="entry name" value="Integrin_alpha_N"/>
</dbReference>
<dbReference type="InterPro" id="IPR013517">
    <property type="entry name" value="FG-GAP"/>
</dbReference>
<dbReference type="PANTHER" id="PTHR46580">
    <property type="entry name" value="SENSOR KINASE-RELATED"/>
    <property type="match status" value="1"/>
</dbReference>
<dbReference type="RefSeq" id="WP_252082247.1">
    <property type="nucleotide sequence ID" value="NZ_CP092418.1"/>
</dbReference>